<feature type="compositionally biased region" description="Low complexity" evidence="1">
    <location>
        <begin position="481"/>
        <end position="501"/>
    </location>
</feature>
<feature type="compositionally biased region" description="Low complexity" evidence="1">
    <location>
        <begin position="70"/>
        <end position="83"/>
    </location>
</feature>
<sequence length="576" mass="61059">MSTRRKQDALPTPLGRGPPVFQGAGRGQAVKGAQGDHQDASGFGEVEGCIAEPAGAAHRRVGEEADGGPAKTEALAAERATLTDQLGDDAPDLDRLPTQASLTPKGGRPLGQAHSELDYDAPQQVPFGKQVEEHYIGDGGTSDDGASQDPYEDQKVNGFLLRQVYRVITRGHLCKAYETRTLKKGKHGLATVHTLDMHPSSHHVDCPSFQFSEYKFLSADGALGHVKLFHDNGDVKEGLFLPSVALSGCAAKEGEELSDEFLKWQDEGVDQNIAVPSACGMQKTVGAKLAATVERDDLLDQLFTEAKQSTDECGLSSKDYAQVLKTIEENDCPREGLAQVEGFDARLKAPKYDKAQGAALEYMDSTEEAGRPPRGPAGANVDPVLWQLLMLNFYVANVSPNVPVNGKTLVGTSGGQEQTPITKDGMDAKGMQEGEVPPPLSAGAGPGGCRCLPGPVQQQAARCCWPAPLPGRPLAPPQLPPAARRLAGGPGLQPAAATPGARGRRGSGGAGSRGRRLLLAQARQAWTMSCEFWVNAACALLVGQDRPPRRHRRPLAQGVQEGAGVFVAVLDFVLDF</sequence>
<reference evidence="2" key="1">
    <citation type="submission" date="2023-10" db="EMBL/GenBank/DDBJ databases">
        <authorList>
            <person name="Chen Y."/>
            <person name="Shah S."/>
            <person name="Dougan E. K."/>
            <person name="Thang M."/>
            <person name="Chan C."/>
        </authorList>
    </citation>
    <scope>NUCLEOTIDE SEQUENCE [LARGE SCALE GENOMIC DNA]</scope>
</reference>
<dbReference type="Proteomes" id="UP001189429">
    <property type="component" value="Unassembled WGS sequence"/>
</dbReference>
<feature type="region of interest" description="Disordered" evidence="1">
    <location>
        <begin position="475"/>
        <end position="513"/>
    </location>
</feature>
<evidence type="ECO:0000256" key="1">
    <source>
        <dbReference type="SAM" id="MobiDB-lite"/>
    </source>
</evidence>
<accession>A0ABN9RML3</accession>
<feature type="region of interest" description="Disordered" evidence="1">
    <location>
        <begin position="1"/>
        <end position="114"/>
    </location>
</feature>
<protein>
    <submittedName>
        <fullName evidence="2">Uncharacterized protein</fullName>
    </submittedName>
</protein>
<dbReference type="InterPro" id="IPR012340">
    <property type="entry name" value="NA-bd_OB-fold"/>
</dbReference>
<evidence type="ECO:0000313" key="3">
    <source>
        <dbReference type="Proteomes" id="UP001189429"/>
    </source>
</evidence>
<name>A0ABN9RML3_9DINO</name>
<proteinExistence type="predicted"/>
<evidence type="ECO:0000313" key="2">
    <source>
        <dbReference type="EMBL" id="CAK0819999.1"/>
    </source>
</evidence>
<dbReference type="EMBL" id="CAUYUJ010007224">
    <property type="protein sequence ID" value="CAK0819999.1"/>
    <property type="molecule type" value="Genomic_DNA"/>
</dbReference>
<gene>
    <name evidence="2" type="ORF">PCOR1329_LOCUS21832</name>
</gene>
<comment type="caution">
    <text evidence="2">The sequence shown here is derived from an EMBL/GenBank/DDBJ whole genome shotgun (WGS) entry which is preliminary data.</text>
</comment>
<organism evidence="2 3">
    <name type="scientific">Prorocentrum cordatum</name>
    <dbReference type="NCBI Taxonomy" id="2364126"/>
    <lineage>
        <taxon>Eukaryota</taxon>
        <taxon>Sar</taxon>
        <taxon>Alveolata</taxon>
        <taxon>Dinophyceae</taxon>
        <taxon>Prorocentrales</taxon>
        <taxon>Prorocentraceae</taxon>
        <taxon>Prorocentrum</taxon>
    </lineage>
</organism>
<keyword evidence="3" id="KW-1185">Reference proteome</keyword>
<dbReference type="Gene3D" id="2.40.50.140">
    <property type="entry name" value="Nucleic acid-binding proteins"/>
    <property type="match status" value="1"/>
</dbReference>